<evidence type="ECO:0000256" key="2">
    <source>
        <dbReference type="ARBA" id="ARBA00022617"/>
    </source>
</evidence>
<proteinExistence type="predicted"/>
<dbReference type="InterPro" id="IPR036136">
    <property type="entry name" value="Nit/Sulf_reduc_fer-like_dom_sf"/>
</dbReference>
<dbReference type="Proteomes" id="UP000198521">
    <property type="component" value="Unassembled WGS sequence"/>
</dbReference>
<feature type="domain" description="Nitrite/sulphite reductase 4Fe-4S" evidence="7">
    <location>
        <begin position="393"/>
        <end position="519"/>
    </location>
</feature>
<dbReference type="RefSeq" id="WP_091407644.1">
    <property type="nucleotide sequence ID" value="NZ_FOAB01000003.1"/>
</dbReference>
<dbReference type="Gene3D" id="3.30.413.10">
    <property type="entry name" value="Sulfite Reductase Hemoprotein, domain 1"/>
    <property type="match status" value="2"/>
</dbReference>
<evidence type="ECO:0000259" key="7">
    <source>
        <dbReference type="Pfam" id="PF01077"/>
    </source>
</evidence>
<dbReference type="GO" id="GO:0020037">
    <property type="term" value="F:heme binding"/>
    <property type="evidence" value="ECO:0007669"/>
    <property type="project" value="InterPro"/>
</dbReference>
<feature type="domain" description="Nitrite/Sulfite reductase ferredoxin-like" evidence="8">
    <location>
        <begin position="47"/>
        <end position="112"/>
    </location>
</feature>
<dbReference type="GO" id="GO:0016491">
    <property type="term" value="F:oxidoreductase activity"/>
    <property type="evidence" value="ECO:0007669"/>
    <property type="project" value="UniProtKB-KW"/>
</dbReference>
<dbReference type="InterPro" id="IPR007842">
    <property type="entry name" value="HEPN_dom"/>
</dbReference>
<dbReference type="Pfam" id="PF03460">
    <property type="entry name" value="NIR_SIR_ferr"/>
    <property type="match status" value="2"/>
</dbReference>
<evidence type="ECO:0000256" key="4">
    <source>
        <dbReference type="ARBA" id="ARBA00023002"/>
    </source>
</evidence>
<dbReference type="InterPro" id="IPR045854">
    <property type="entry name" value="NO2/SO3_Rdtase_4Fe4S_sf"/>
</dbReference>
<feature type="domain" description="HEPN" evidence="9">
    <location>
        <begin position="583"/>
        <end position="642"/>
    </location>
</feature>
<evidence type="ECO:0000259" key="8">
    <source>
        <dbReference type="Pfam" id="PF03460"/>
    </source>
</evidence>
<feature type="domain" description="Nitrite/Sulfite reductase ferredoxin-like" evidence="8">
    <location>
        <begin position="319"/>
        <end position="384"/>
    </location>
</feature>
<keyword evidence="1" id="KW-0004">4Fe-4S</keyword>
<dbReference type="InterPro" id="IPR006067">
    <property type="entry name" value="NO2/SO3_Rdtase_4Fe4S_dom"/>
</dbReference>
<sequence length="696" mass="78544">MQSFRTEIENPIVQKDIIELANKIEQFHKGKIDEEKFRSLRLARGVYGQRQEGVQMIRIKLPYGKVLSNQLRRICDVSDEYSRGRLHITTRQDIQIHYVDLNRTPELWAELERDDVTLREACGNTVRNVTASETAGIDLKEPFDVSPYADALFRFFLRNPICQEMGRKFKVSFSGTEEDTGLSYMHDLGFIAKVENGVRGFKVMLAGGLGSQPRHADELYSFLPSDKIIPLMEGVLRVFDRHGERKSRAKARMKFLVKDIGLEAFKELVEAEQNAIVQKTVAIDVEAYVASIPVSVEVPKVSVVDQKAYDLWESTNVIRQKQKEFVAIGIKVLLGDFYTDKARLLAELVEKYAAGEIRLSLRQNILIPFVKEELLPFFYQELEKLGFVEAGYNKAIDITACPGTDTCNLGIASSTGIAEELERVIKTEYPQYLEKEDLVIKISGCMNACGQHNMANIGFQGMSVRTKDKLVAPALQVLLGGGNLGDGKGRFADKVVKIPSRRGPEALRRILDDYEENANGRTFVAYYEDKGEKYFYNFLTDLSNVDNLTQEDFIDWGTEQEYVKAIGVGECAGVVIDLIATLFLESEEKIENAKRSFDNEIYSDAVYHAYSSLVNSAKALLLAENKKTNTHAGIISQFDEEFVVSGKINLDGTFTDLIYQLQKNAPNKDFAVDYIKKAGQFLQKVQAFRALEVENV</sequence>
<dbReference type="PANTHER" id="PTHR32439:SF9">
    <property type="entry name" value="BLR3264 PROTEIN"/>
    <property type="match status" value="1"/>
</dbReference>
<keyword evidence="4" id="KW-0560">Oxidoreductase</keyword>
<dbReference type="PANTHER" id="PTHR32439">
    <property type="entry name" value="FERREDOXIN--NITRITE REDUCTASE, CHLOROPLASTIC"/>
    <property type="match status" value="1"/>
</dbReference>
<dbReference type="PRINTS" id="PR00397">
    <property type="entry name" value="SIROHAEM"/>
</dbReference>
<keyword evidence="6" id="KW-0411">Iron-sulfur</keyword>
<protein>
    <submittedName>
        <fullName evidence="10">Sulfite reductase (Ferredoxin)</fullName>
    </submittedName>
</protein>
<dbReference type="Gene3D" id="3.90.480.10">
    <property type="entry name" value="Sulfite Reductase Hemoprotein,Domain 2"/>
    <property type="match status" value="1"/>
</dbReference>
<dbReference type="Pfam" id="PF05168">
    <property type="entry name" value="HEPN"/>
    <property type="match status" value="1"/>
</dbReference>
<evidence type="ECO:0000259" key="9">
    <source>
        <dbReference type="Pfam" id="PF05168"/>
    </source>
</evidence>
<dbReference type="Pfam" id="PF01077">
    <property type="entry name" value="NIR_SIR"/>
    <property type="match status" value="2"/>
</dbReference>
<feature type="domain" description="Nitrite/sulphite reductase 4Fe-4S" evidence="7">
    <location>
        <begin position="122"/>
        <end position="272"/>
    </location>
</feature>
<keyword evidence="5" id="KW-0408">Iron</keyword>
<evidence type="ECO:0000313" key="11">
    <source>
        <dbReference type="Proteomes" id="UP000198521"/>
    </source>
</evidence>
<dbReference type="GO" id="GO:0046872">
    <property type="term" value="F:metal ion binding"/>
    <property type="evidence" value="ECO:0007669"/>
    <property type="project" value="UniProtKB-KW"/>
</dbReference>
<dbReference type="InterPro" id="IPR005117">
    <property type="entry name" value="NiRdtase/SiRdtase_haem-b_fer"/>
</dbReference>
<dbReference type="STRING" id="1038014.SAMN04487910_1812"/>
<organism evidence="10 11">
    <name type="scientific">Aquimarina amphilecti</name>
    <dbReference type="NCBI Taxonomy" id="1038014"/>
    <lineage>
        <taxon>Bacteria</taxon>
        <taxon>Pseudomonadati</taxon>
        <taxon>Bacteroidota</taxon>
        <taxon>Flavobacteriia</taxon>
        <taxon>Flavobacteriales</taxon>
        <taxon>Flavobacteriaceae</taxon>
        <taxon>Aquimarina</taxon>
    </lineage>
</organism>
<dbReference type="OrthoDB" id="9803707at2"/>
<keyword evidence="11" id="KW-1185">Reference proteome</keyword>
<name>A0A1H7MRD5_AQUAM</name>
<gene>
    <name evidence="10" type="ORF">SAMN04487910_1812</name>
</gene>
<accession>A0A1H7MRD5</accession>
<dbReference type="Gene3D" id="1.20.120.330">
    <property type="entry name" value="Nucleotidyltransferases domain 2"/>
    <property type="match status" value="1"/>
</dbReference>
<dbReference type="SUPFAM" id="SSF55124">
    <property type="entry name" value="Nitrite/Sulfite reductase N-terminal domain-like"/>
    <property type="match status" value="2"/>
</dbReference>
<dbReference type="EMBL" id="FOAB01000003">
    <property type="protein sequence ID" value="SEL13255.1"/>
    <property type="molecule type" value="Genomic_DNA"/>
</dbReference>
<keyword evidence="2" id="KW-0349">Heme</keyword>
<evidence type="ECO:0000256" key="1">
    <source>
        <dbReference type="ARBA" id="ARBA00022485"/>
    </source>
</evidence>
<keyword evidence="3" id="KW-0479">Metal-binding</keyword>
<dbReference type="InterPro" id="IPR006066">
    <property type="entry name" value="NO2/SO3_Rdtase_FeS/sirohaem_BS"/>
</dbReference>
<dbReference type="SUPFAM" id="SSF56014">
    <property type="entry name" value="Nitrite and sulphite reductase 4Fe-4S domain-like"/>
    <property type="match status" value="2"/>
</dbReference>
<evidence type="ECO:0000256" key="6">
    <source>
        <dbReference type="ARBA" id="ARBA00023014"/>
    </source>
</evidence>
<dbReference type="InterPro" id="IPR051329">
    <property type="entry name" value="NIR_SIR_4Fe-4S"/>
</dbReference>
<evidence type="ECO:0000256" key="3">
    <source>
        <dbReference type="ARBA" id="ARBA00022723"/>
    </source>
</evidence>
<evidence type="ECO:0000313" key="10">
    <source>
        <dbReference type="EMBL" id="SEL13255.1"/>
    </source>
</evidence>
<dbReference type="GO" id="GO:0051539">
    <property type="term" value="F:4 iron, 4 sulfur cluster binding"/>
    <property type="evidence" value="ECO:0007669"/>
    <property type="project" value="UniProtKB-KW"/>
</dbReference>
<reference evidence="10 11" key="1">
    <citation type="submission" date="2016-10" db="EMBL/GenBank/DDBJ databases">
        <authorList>
            <person name="de Groot N.N."/>
        </authorList>
    </citation>
    <scope>NUCLEOTIDE SEQUENCE [LARGE SCALE GENOMIC DNA]</scope>
    <source>
        <strain evidence="10 11">DSM 25232</strain>
    </source>
</reference>
<evidence type="ECO:0000256" key="5">
    <source>
        <dbReference type="ARBA" id="ARBA00023004"/>
    </source>
</evidence>
<dbReference type="AlphaFoldDB" id="A0A1H7MRD5"/>